<name>A0A949JKE6_9ACTN</name>
<evidence type="ECO:0000313" key="2">
    <source>
        <dbReference type="EMBL" id="MBU7597834.1"/>
    </source>
</evidence>
<comment type="caution">
    <text evidence="2">The sequence shown here is derived from an EMBL/GenBank/DDBJ whole genome shotgun (WGS) entry which is preliminary data.</text>
</comment>
<proteinExistence type="predicted"/>
<dbReference type="PANTHER" id="PTHR43433:SF4">
    <property type="entry name" value="NON-HEME CHLOROPEROXIDASE-RELATED"/>
    <property type="match status" value="1"/>
</dbReference>
<sequence>MPTVSAKDGTRLHYSDTGSGPPVVFLNVAMLDSRMWDRQVGALAERGLRCVTYDRRGGGRSDRPEEGYDYDTLADDLAALLDHLELTGVTLVGYAVGGGEAVRYLTRHGAHRVAGLVLAASATPVLFRTEGNPHGIVPAEFEPVFAAMRADLPAFLEELSVPFFGGPTATAQNPGSSDELRSWVARVAMDTSPHAAEALYRMLLGEDFRAELPLVGLPTLVVHGDADVGSPFALCGPPTAALVPDSSLVVYEGAAHGLFATHAERFSDDLLSFVGRDAGAGGGEA</sequence>
<evidence type="ECO:0000313" key="3">
    <source>
        <dbReference type="Proteomes" id="UP000694501"/>
    </source>
</evidence>
<dbReference type="PANTHER" id="PTHR43433">
    <property type="entry name" value="HYDROLASE, ALPHA/BETA FOLD FAMILY PROTEIN"/>
    <property type="match status" value="1"/>
</dbReference>
<dbReference type="Pfam" id="PF00561">
    <property type="entry name" value="Abhydrolase_1"/>
    <property type="match status" value="1"/>
</dbReference>
<evidence type="ECO:0000259" key="1">
    <source>
        <dbReference type="Pfam" id="PF00561"/>
    </source>
</evidence>
<feature type="domain" description="AB hydrolase-1" evidence="1">
    <location>
        <begin position="21"/>
        <end position="262"/>
    </location>
</feature>
<dbReference type="AlphaFoldDB" id="A0A949JKE6"/>
<dbReference type="Proteomes" id="UP000694501">
    <property type="component" value="Unassembled WGS sequence"/>
</dbReference>
<reference evidence="2" key="1">
    <citation type="submission" date="2021-06" db="EMBL/GenBank/DDBJ databases">
        <title>Sequencing of actinobacteria type strains.</title>
        <authorList>
            <person name="Nguyen G.-S."/>
            <person name="Wentzel A."/>
        </authorList>
    </citation>
    <scope>NUCLEOTIDE SEQUENCE</scope>
    <source>
        <strain evidence="2">P38-E01</strain>
    </source>
</reference>
<dbReference type="GO" id="GO:0016787">
    <property type="term" value="F:hydrolase activity"/>
    <property type="evidence" value="ECO:0007669"/>
    <property type="project" value="UniProtKB-KW"/>
</dbReference>
<protein>
    <submittedName>
        <fullName evidence="2">Alpha/beta hydrolase</fullName>
    </submittedName>
</protein>
<gene>
    <name evidence="2" type="ORF">JGS22_009440</name>
</gene>
<dbReference type="InterPro" id="IPR000073">
    <property type="entry name" value="AB_hydrolase_1"/>
</dbReference>
<accession>A0A949JKE6</accession>
<dbReference type="PRINTS" id="PR00111">
    <property type="entry name" value="ABHYDROLASE"/>
</dbReference>
<keyword evidence="3" id="KW-1185">Reference proteome</keyword>
<organism evidence="2 3">
    <name type="scientific">Streptomyces tardus</name>
    <dbReference type="NCBI Taxonomy" id="2780544"/>
    <lineage>
        <taxon>Bacteria</taxon>
        <taxon>Bacillati</taxon>
        <taxon>Actinomycetota</taxon>
        <taxon>Actinomycetes</taxon>
        <taxon>Kitasatosporales</taxon>
        <taxon>Streptomycetaceae</taxon>
        <taxon>Streptomyces</taxon>
    </lineage>
</organism>
<dbReference type="SUPFAM" id="SSF53474">
    <property type="entry name" value="alpha/beta-Hydrolases"/>
    <property type="match status" value="1"/>
</dbReference>
<dbReference type="Gene3D" id="3.40.50.1820">
    <property type="entry name" value="alpha/beta hydrolase"/>
    <property type="match status" value="1"/>
</dbReference>
<dbReference type="RefSeq" id="WP_211042170.1">
    <property type="nucleotide sequence ID" value="NZ_JAELVF020000001.1"/>
</dbReference>
<dbReference type="EMBL" id="JAELVF020000001">
    <property type="protein sequence ID" value="MBU7597834.1"/>
    <property type="molecule type" value="Genomic_DNA"/>
</dbReference>
<dbReference type="InterPro" id="IPR029058">
    <property type="entry name" value="AB_hydrolase_fold"/>
</dbReference>
<dbReference type="InterPro" id="IPR050471">
    <property type="entry name" value="AB_hydrolase"/>
</dbReference>
<keyword evidence="2" id="KW-0378">Hydrolase</keyword>